<comment type="caution">
    <text evidence="5">The sequence shown here is derived from an EMBL/GenBank/DDBJ whole genome shotgun (WGS) entry which is preliminary data.</text>
</comment>
<comment type="caution">
    <text evidence="3">Lacks conserved residue(s) required for the propagation of feature annotation.</text>
</comment>
<evidence type="ECO:0000313" key="5">
    <source>
        <dbReference type="EMBL" id="PIN25314.1"/>
    </source>
</evidence>
<feature type="region of interest" description="Disordered" evidence="4">
    <location>
        <begin position="273"/>
        <end position="307"/>
    </location>
</feature>
<dbReference type="Proteomes" id="UP000231279">
    <property type="component" value="Unassembled WGS sequence"/>
</dbReference>
<feature type="region of interest" description="Disordered" evidence="4">
    <location>
        <begin position="125"/>
        <end position="163"/>
    </location>
</feature>
<comment type="similarity">
    <text evidence="3">Belongs to the GRAS family.</text>
</comment>
<dbReference type="PROSITE" id="PS50985">
    <property type="entry name" value="GRAS"/>
    <property type="match status" value="1"/>
</dbReference>
<accession>A0A2G9I6D9</accession>
<dbReference type="EMBL" id="NKXS01000267">
    <property type="protein sequence ID" value="PIN25314.1"/>
    <property type="molecule type" value="Genomic_DNA"/>
</dbReference>
<evidence type="ECO:0000313" key="6">
    <source>
        <dbReference type="Proteomes" id="UP000231279"/>
    </source>
</evidence>
<evidence type="ECO:0000256" key="3">
    <source>
        <dbReference type="PROSITE-ProRule" id="PRU01191"/>
    </source>
</evidence>
<evidence type="ECO:0000256" key="2">
    <source>
        <dbReference type="ARBA" id="ARBA00023163"/>
    </source>
</evidence>
<dbReference type="PANTHER" id="PTHR31636">
    <property type="entry name" value="OSJNBA0084A10.13 PROTEIN-RELATED"/>
    <property type="match status" value="1"/>
</dbReference>
<evidence type="ECO:0000256" key="1">
    <source>
        <dbReference type="ARBA" id="ARBA00023015"/>
    </source>
</evidence>
<feature type="compositionally biased region" description="Polar residues" evidence="4">
    <location>
        <begin position="150"/>
        <end position="162"/>
    </location>
</feature>
<feature type="region of interest" description="SAW" evidence="3">
    <location>
        <begin position="674"/>
        <end position="749"/>
    </location>
</feature>
<feature type="compositionally biased region" description="Polar residues" evidence="4">
    <location>
        <begin position="61"/>
        <end position="70"/>
    </location>
</feature>
<feature type="region of interest" description="Disordered" evidence="4">
    <location>
        <begin position="53"/>
        <end position="79"/>
    </location>
</feature>
<proteinExistence type="inferred from homology"/>
<name>A0A2G9I6D9_9LAMI</name>
<keyword evidence="2" id="KW-0804">Transcription</keyword>
<dbReference type="AlphaFoldDB" id="A0A2G9I6D9"/>
<reference evidence="6" key="1">
    <citation type="journal article" date="2018" name="Gigascience">
        <title>Genome assembly of the Pink Ipe (Handroanthus impetiginosus, Bignoniaceae), a highly valued, ecologically keystone Neotropical timber forest tree.</title>
        <authorList>
            <person name="Silva-Junior O.B."/>
            <person name="Grattapaglia D."/>
            <person name="Novaes E."/>
            <person name="Collevatti R.G."/>
        </authorList>
    </citation>
    <scope>NUCLEOTIDE SEQUENCE [LARGE SCALE GENOMIC DNA]</scope>
    <source>
        <strain evidence="6">cv. UFG-1</strain>
    </source>
</reference>
<dbReference type="OrthoDB" id="47276at2759"/>
<protein>
    <submittedName>
        <fullName evidence="5">Uncharacterized protein</fullName>
    </submittedName>
</protein>
<feature type="region of interest" description="Leucine repeat II (LRII)" evidence="3">
    <location>
        <begin position="535"/>
        <end position="567"/>
    </location>
</feature>
<feature type="compositionally biased region" description="Low complexity" evidence="4">
    <location>
        <begin position="140"/>
        <end position="149"/>
    </location>
</feature>
<dbReference type="InterPro" id="IPR005202">
    <property type="entry name" value="TF_GRAS"/>
</dbReference>
<feature type="region of interest" description="VHIID" evidence="3">
    <location>
        <begin position="454"/>
        <end position="519"/>
    </location>
</feature>
<keyword evidence="6" id="KW-1185">Reference proteome</keyword>
<feature type="region of interest" description="Leucine repeat I (LRI)" evidence="3">
    <location>
        <begin position="375"/>
        <end position="435"/>
    </location>
</feature>
<sequence>MDPPFSEIPNAANGFKFDDDNFLPSYGHSQNLPSGIKHDYLDLDAWDIPIIPPSPSPDNFAPSSTVSYETESPDDQDSDPVLKFLNQILVEENMEEKPSMFHDPLALRATEKSLYEVIGEKYPPSPYHPINYGEQKSDSPESFFGSSSEYTNSSNAGSSSIDPQWIVDPGEYNSSVEQGHLQDLPSNSFLGGDSQLPFGTVNNSYSNANTQMTSFGNTSMLQNVFSDSESILQFKRGMEEASKFLPTTNKLFIDLDKYDLPQKSEDITPPIAVKAEKDEIDDSSNGLKGRKHHYPEDGDPNDVERSSKQSAIYVEDVELSEMFDKVLLCDVKECGSGDAKLQNGVEKASVQPVLLNGSNGGRARARKNEGKGDSVDLRTILISCAQSVAADDRRTAYEQLKQIRQHSSPTGDAYQRLATVFACGLEARLGGTGTELYASLTQRKITAAEKLKAYQVYLSACPFKKLSIFFANKMIGLVASEATSLHIIDFGILYGFQWPILIQQLSQRPGGPPKLRITGIELPQPGFRPAERVEETGCRLAKYCERFGVPFEYQAIAMQNWERIKMEDLKIVRGEVLAVNCLFRFGRLLDETVVVDSPRDVVLNLIRKMKPDIFVNAVTNGSYSAPFFVTRFREALFHYSALFDMLDSTLPRDNPQRMNFEQDFYGHEAINVIACEGAERVERPETYKQWQVRHMRAGFKPLPLNQEVMKKLRHKISTGYHKDFLFDEDGSWMLQGWKGRIICASSCWVPS</sequence>
<feature type="short sequence motif" description="VHIID" evidence="3">
    <location>
        <begin position="485"/>
        <end position="489"/>
    </location>
</feature>
<dbReference type="Pfam" id="PF03514">
    <property type="entry name" value="GRAS"/>
    <property type="match status" value="1"/>
</dbReference>
<evidence type="ECO:0000256" key="4">
    <source>
        <dbReference type="SAM" id="MobiDB-lite"/>
    </source>
</evidence>
<keyword evidence="1" id="KW-0805">Transcription regulation</keyword>
<organism evidence="5 6">
    <name type="scientific">Handroanthus impetiginosus</name>
    <dbReference type="NCBI Taxonomy" id="429701"/>
    <lineage>
        <taxon>Eukaryota</taxon>
        <taxon>Viridiplantae</taxon>
        <taxon>Streptophyta</taxon>
        <taxon>Embryophyta</taxon>
        <taxon>Tracheophyta</taxon>
        <taxon>Spermatophyta</taxon>
        <taxon>Magnoliopsida</taxon>
        <taxon>eudicotyledons</taxon>
        <taxon>Gunneridae</taxon>
        <taxon>Pentapetalae</taxon>
        <taxon>asterids</taxon>
        <taxon>lamiids</taxon>
        <taxon>Lamiales</taxon>
        <taxon>Bignoniaceae</taxon>
        <taxon>Crescentiina</taxon>
        <taxon>Tabebuia alliance</taxon>
        <taxon>Handroanthus</taxon>
    </lineage>
</organism>
<dbReference type="STRING" id="429701.A0A2G9I6D9"/>
<gene>
    <name evidence="5" type="ORF">CDL12_01943</name>
</gene>